<organism evidence="1 2">
    <name type="scientific">Nibricoccus aquaticus</name>
    <dbReference type="NCBI Taxonomy" id="2576891"/>
    <lineage>
        <taxon>Bacteria</taxon>
        <taxon>Pseudomonadati</taxon>
        <taxon>Verrucomicrobiota</taxon>
        <taxon>Opitutia</taxon>
        <taxon>Opitutales</taxon>
        <taxon>Opitutaceae</taxon>
        <taxon>Nibricoccus</taxon>
    </lineage>
</organism>
<dbReference type="EMBL" id="CP023344">
    <property type="protein sequence ID" value="ATC64356.1"/>
    <property type="molecule type" value="Genomic_DNA"/>
</dbReference>
<sequence>MAYRKRLILLTMFRAAKDAVAGKSAKIYLNDLLSRYGRLEELRIDSKRGSMELTCLLHGETKPLSIEVGKYTIEQQGETRLLRLAECRCERVWVQNLLADFAEKKTFPLPSWAAAALS</sequence>
<reference evidence="1 2" key="1">
    <citation type="submission" date="2017-09" db="EMBL/GenBank/DDBJ databases">
        <title>Complete genome sequence of Verrucomicrobial strain HZ-65, isolated from freshwater.</title>
        <authorList>
            <person name="Choi A."/>
        </authorList>
    </citation>
    <scope>NUCLEOTIDE SEQUENCE [LARGE SCALE GENOMIC DNA]</scope>
    <source>
        <strain evidence="1 2">HZ-65</strain>
    </source>
</reference>
<gene>
    <name evidence="1" type="ORF">CMV30_10540</name>
</gene>
<dbReference type="KEGG" id="vbh:CMV30_10540"/>
<proteinExistence type="predicted"/>
<protein>
    <submittedName>
        <fullName evidence="1">Uncharacterized protein</fullName>
    </submittedName>
</protein>
<dbReference type="AlphaFoldDB" id="A0A290QDN1"/>
<name>A0A290QDN1_9BACT</name>
<accession>A0A290QDN1</accession>
<keyword evidence="2" id="KW-1185">Reference proteome</keyword>
<evidence type="ECO:0000313" key="1">
    <source>
        <dbReference type="EMBL" id="ATC64356.1"/>
    </source>
</evidence>
<evidence type="ECO:0000313" key="2">
    <source>
        <dbReference type="Proteomes" id="UP000217265"/>
    </source>
</evidence>
<dbReference type="Proteomes" id="UP000217265">
    <property type="component" value="Chromosome"/>
</dbReference>